<name>A0A165C807_EXIGL</name>
<evidence type="ECO:0000313" key="2">
    <source>
        <dbReference type="EMBL" id="KZV81991.1"/>
    </source>
</evidence>
<proteinExistence type="predicted"/>
<feature type="region of interest" description="Disordered" evidence="1">
    <location>
        <begin position="32"/>
        <end position="56"/>
    </location>
</feature>
<protein>
    <recommendedName>
        <fullName evidence="4">WD40 repeat-like protein</fullName>
    </recommendedName>
</protein>
<reference evidence="2 3" key="1">
    <citation type="journal article" date="2016" name="Mol. Biol. Evol.">
        <title>Comparative Genomics of Early-Diverging Mushroom-Forming Fungi Provides Insights into the Origins of Lignocellulose Decay Capabilities.</title>
        <authorList>
            <person name="Nagy L.G."/>
            <person name="Riley R."/>
            <person name="Tritt A."/>
            <person name="Adam C."/>
            <person name="Daum C."/>
            <person name="Floudas D."/>
            <person name="Sun H."/>
            <person name="Yadav J.S."/>
            <person name="Pangilinan J."/>
            <person name="Larsson K.H."/>
            <person name="Matsuura K."/>
            <person name="Barry K."/>
            <person name="Labutti K."/>
            <person name="Kuo R."/>
            <person name="Ohm R.A."/>
            <person name="Bhattacharya S.S."/>
            <person name="Shirouzu T."/>
            <person name="Yoshinaga Y."/>
            <person name="Martin F.M."/>
            <person name="Grigoriev I.V."/>
            <person name="Hibbett D.S."/>
        </authorList>
    </citation>
    <scope>NUCLEOTIDE SEQUENCE [LARGE SCALE GENOMIC DNA]</scope>
    <source>
        <strain evidence="2 3">HHB12029</strain>
    </source>
</reference>
<dbReference type="InterPro" id="IPR036322">
    <property type="entry name" value="WD40_repeat_dom_sf"/>
</dbReference>
<dbReference type="EMBL" id="KV426353">
    <property type="protein sequence ID" value="KZV81991.1"/>
    <property type="molecule type" value="Genomic_DNA"/>
</dbReference>
<dbReference type="STRING" id="1314781.A0A165C807"/>
<dbReference type="InterPro" id="IPR015943">
    <property type="entry name" value="WD40/YVTN_repeat-like_dom_sf"/>
</dbReference>
<dbReference type="Gene3D" id="2.130.10.10">
    <property type="entry name" value="YVTN repeat-like/Quinoprotein amine dehydrogenase"/>
    <property type="match status" value="1"/>
</dbReference>
<dbReference type="InParanoid" id="A0A165C807"/>
<gene>
    <name evidence="2" type="ORF">EXIGLDRAFT_779096</name>
</gene>
<keyword evidence="3" id="KW-1185">Reference proteome</keyword>
<dbReference type="SUPFAM" id="SSF50978">
    <property type="entry name" value="WD40 repeat-like"/>
    <property type="match status" value="1"/>
</dbReference>
<dbReference type="Proteomes" id="UP000077266">
    <property type="component" value="Unassembled WGS sequence"/>
</dbReference>
<accession>A0A165C807</accession>
<dbReference type="AlphaFoldDB" id="A0A165C807"/>
<organism evidence="2 3">
    <name type="scientific">Exidia glandulosa HHB12029</name>
    <dbReference type="NCBI Taxonomy" id="1314781"/>
    <lineage>
        <taxon>Eukaryota</taxon>
        <taxon>Fungi</taxon>
        <taxon>Dikarya</taxon>
        <taxon>Basidiomycota</taxon>
        <taxon>Agaricomycotina</taxon>
        <taxon>Agaricomycetes</taxon>
        <taxon>Auriculariales</taxon>
        <taxon>Exidiaceae</taxon>
        <taxon>Exidia</taxon>
    </lineage>
</organism>
<evidence type="ECO:0008006" key="4">
    <source>
        <dbReference type="Google" id="ProtNLM"/>
    </source>
</evidence>
<dbReference type="OrthoDB" id="341486at2759"/>
<evidence type="ECO:0000313" key="3">
    <source>
        <dbReference type="Proteomes" id="UP000077266"/>
    </source>
</evidence>
<evidence type="ECO:0000256" key="1">
    <source>
        <dbReference type="SAM" id="MobiDB-lite"/>
    </source>
</evidence>
<sequence>MNMIVVAAFWCKEWALHEGPVTVRARKTPVHALSSSPPACPQRLARRRQPTTSRSASTADLAALRCFSWLPTESCDDLVAVGSDSGRVELHRLSLSAPLAANAGNALFPSAPVTTFALRNAASGGTSRACNAVAFSSADPNLMACGMSKAAQGLVVWDIETELPALGIDVLPAHVTPLPRTSAQKSGDARIVQLHGRERGAEPYEPFSSCRVKNLNAHGTEWSMYYRT</sequence>